<dbReference type="InterPro" id="IPR027417">
    <property type="entry name" value="P-loop_NTPase"/>
</dbReference>
<feature type="domain" description="Terminase large subunit-like ATPase" evidence="1">
    <location>
        <begin position="85"/>
        <end position="221"/>
    </location>
</feature>
<dbReference type="InterPro" id="IPR046461">
    <property type="entry name" value="TerL_ATPase"/>
</dbReference>
<organism evidence="2">
    <name type="scientific">uncultured Caudovirales phage</name>
    <dbReference type="NCBI Taxonomy" id="2100421"/>
    <lineage>
        <taxon>Viruses</taxon>
        <taxon>Duplodnaviria</taxon>
        <taxon>Heunggongvirae</taxon>
        <taxon>Uroviricota</taxon>
        <taxon>Caudoviricetes</taxon>
        <taxon>Peduoviridae</taxon>
        <taxon>Maltschvirus</taxon>
        <taxon>Maltschvirus maltsch</taxon>
    </lineage>
</organism>
<proteinExistence type="predicted"/>
<dbReference type="PANTHER" id="PTHR41287:SF1">
    <property type="entry name" value="PROTEIN YMFN"/>
    <property type="match status" value="1"/>
</dbReference>
<gene>
    <name evidence="2" type="ORF">UFOVP209_15</name>
</gene>
<name>A0A6J7WM58_9CAUD</name>
<sequence>MAPRKIEGWPPRWLSFNATQRTPSRGDEAIEFINHYCRITKTSVGGAAGDRIVLRPWQEQLIRSLLAEKSGTKTGRKPLRHRTGIAGLPRKNGKSALGSGLALWSLFLGDPGGEVYSCASTREQARIVFDTAKRMVELDPELSQIAKVYRDAIEYPDTGSVYRVLSREAGASEGLSPTFTVFDELHVQGDDDLWNVMQLGAGARFEPMLLGITTAGSRTDNLGRDSICYRLYQHGRRVCTNETEDPSFFFAWWEPKTGTDSDHTDPKVWREANPGFGDLNSVDDFKSTLVRTPEAEFRTKRTNLWVVGQTAALPHGAWAKLADPDRNISVDTPIVLMADGSWSGDSTGIIAITVEDNPHMFVVDVWERPADSNEWRVPVADVENRLRETARSMQVVEIGMDPFRWQRSMQILEDEGLPMLEFPMANVDRMVKAWKKFYDAVLDSQFTHSGDVRLDRHVENMVLKFDSRGARPTKDSKQSTRHIDLGVCAVAGMDRALWHQNQTFVDVATQIF</sequence>
<evidence type="ECO:0000259" key="1">
    <source>
        <dbReference type="Pfam" id="PF03354"/>
    </source>
</evidence>
<dbReference type="InterPro" id="IPR005021">
    <property type="entry name" value="Terminase_largesu-like"/>
</dbReference>
<reference evidence="2" key="1">
    <citation type="submission" date="2020-05" db="EMBL/GenBank/DDBJ databases">
        <authorList>
            <person name="Chiriac C."/>
            <person name="Salcher M."/>
            <person name="Ghai R."/>
            <person name="Kavagutti S V."/>
        </authorList>
    </citation>
    <scope>NUCLEOTIDE SEQUENCE</scope>
</reference>
<dbReference type="Pfam" id="PF03354">
    <property type="entry name" value="TerL_ATPase"/>
    <property type="match status" value="1"/>
</dbReference>
<dbReference type="EMBL" id="LR798252">
    <property type="protein sequence ID" value="CAB5217772.1"/>
    <property type="molecule type" value="Genomic_DNA"/>
</dbReference>
<dbReference type="PANTHER" id="PTHR41287">
    <property type="match status" value="1"/>
</dbReference>
<evidence type="ECO:0000313" key="2">
    <source>
        <dbReference type="EMBL" id="CAB5217772.1"/>
    </source>
</evidence>
<protein>
    <submittedName>
        <fullName evidence="2">COG4626 Phage terminase-like protein, large subunit</fullName>
    </submittedName>
</protein>
<accession>A0A6J7WM58</accession>
<dbReference type="Gene3D" id="3.40.50.300">
    <property type="entry name" value="P-loop containing nucleotide triphosphate hydrolases"/>
    <property type="match status" value="1"/>
</dbReference>